<evidence type="ECO:0000313" key="4">
    <source>
        <dbReference type="EMBL" id="TGJ77609.1"/>
    </source>
</evidence>
<dbReference type="PRINTS" id="PR00081">
    <property type="entry name" value="GDHRDH"/>
</dbReference>
<dbReference type="InterPro" id="IPR002347">
    <property type="entry name" value="SDR_fam"/>
</dbReference>
<dbReference type="PANTHER" id="PTHR44169">
    <property type="entry name" value="NADPH-DEPENDENT 1-ACYLDIHYDROXYACETONE PHOSPHATE REDUCTASE"/>
    <property type="match status" value="1"/>
</dbReference>
<dbReference type="PANTHER" id="PTHR44169:SF6">
    <property type="entry name" value="NADPH-DEPENDENT 1-ACYLDIHYDROXYACETONE PHOSPHATE REDUCTASE"/>
    <property type="match status" value="1"/>
</dbReference>
<dbReference type="Gene3D" id="3.40.50.720">
    <property type="entry name" value="NAD(P)-binding Rossmann-like Domain"/>
    <property type="match status" value="1"/>
</dbReference>
<dbReference type="STRING" id="37992.A0A4Z0Y150"/>
<proteinExistence type="inferred from homology"/>
<reference evidence="4 5" key="1">
    <citation type="submission" date="2019-03" db="EMBL/GenBank/DDBJ databases">
        <title>Draft genome sequence of Xylaria hypoxylon DSM 108379, a ubiquitous saprotrophic-parasitic fungi on hardwood.</title>
        <authorList>
            <person name="Buettner E."/>
            <person name="Leonhardt S."/>
            <person name="Gebauer A.M."/>
            <person name="Liers C."/>
            <person name="Hofrichter M."/>
            <person name="Kellner H."/>
        </authorList>
    </citation>
    <scope>NUCLEOTIDE SEQUENCE [LARGE SCALE GENOMIC DNA]</scope>
    <source>
        <strain evidence="4 5">DSM 108379</strain>
    </source>
</reference>
<dbReference type="Pfam" id="PF00106">
    <property type="entry name" value="adh_short"/>
    <property type="match status" value="1"/>
</dbReference>
<gene>
    <name evidence="4" type="ORF">E0Z10_g10668</name>
</gene>
<evidence type="ECO:0000256" key="2">
    <source>
        <dbReference type="ARBA" id="ARBA00023002"/>
    </source>
</evidence>
<dbReference type="GO" id="GO:0006654">
    <property type="term" value="P:phosphatidic acid biosynthetic process"/>
    <property type="evidence" value="ECO:0007669"/>
    <property type="project" value="TreeGrafter"/>
</dbReference>
<organism evidence="4 5">
    <name type="scientific">Xylaria hypoxylon</name>
    <dbReference type="NCBI Taxonomy" id="37992"/>
    <lineage>
        <taxon>Eukaryota</taxon>
        <taxon>Fungi</taxon>
        <taxon>Dikarya</taxon>
        <taxon>Ascomycota</taxon>
        <taxon>Pezizomycotina</taxon>
        <taxon>Sordariomycetes</taxon>
        <taxon>Xylariomycetidae</taxon>
        <taxon>Xylariales</taxon>
        <taxon>Xylariaceae</taxon>
        <taxon>Xylaria</taxon>
    </lineage>
</organism>
<comment type="similarity">
    <text evidence="1 3">Belongs to the short-chain dehydrogenases/reductases (SDR) family.</text>
</comment>
<dbReference type="EMBL" id="SKBN01000452">
    <property type="protein sequence ID" value="TGJ77609.1"/>
    <property type="molecule type" value="Genomic_DNA"/>
</dbReference>
<name>A0A4Z0Y150_9PEZI</name>
<dbReference type="Proteomes" id="UP000297716">
    <property type="component" value="Unassembled WGS sequence"/>
</dbReference>
<evidence type="ECO:0000256" key="3">
    <source>
        <dbReference type="RuleBase" id="RU000363"/>
    </source>
</evidence>
<protein>
    <submittedName>
        <fullName evidence="4">Uncharacterized protein</fullName>
    </submittedName>
</protein>
<accession>A0A4Z0Y150</accession>
<dbReference type="GO" id="GO:0004806">
    <property type="term" value="F:triacylglycerol lipase activity"/>
    <property type="evidence" value="ECO:0007669"/>
    <property type="project" value="TreeGrafter"/>
</dbReference>
<dbReference type="SUPFAM" id="SSF51735">
    <property type="entry name" value="NAD(P)-binding Rossmann-fold domains"/>
    <property type="match status" value="1"/>
</dbReference>
<dbReference type="AlphaFoldDB" id="A0A4Z0Y150"/>
<keyword evidence="5" id="KW-1185">Reference proteome</keyword>
<dbReference type="GO" id="GO:0019433">
    <property type="term" value="P:triglyceride catabolic process"/>
    <property type="evidence" value="ECO:0007669"/>
    <property type="project" value="TreeGrafter"/>
</dbReference>
<comment type="caution">
    <text evidence="4">The sequence shown here is derived from an EMBL/GenBank/DDBJ whole genome shotgun (WGS) entry which is preliminary data.</text>
</comment>
<dbReference type="OrthoDB" id="2102561at2759"/>
<dbReference type="GO" id="GO:0000140">
    <property type="term" value="F:acylglycerone-phosphate reductase (NADP+) activity"/>
    <property type="evidence" value="ECO:0007669"/>
    <property type="project" value="TreeGrafter"/>
</dbReference>
<dbReference type="GO" id="GO:0005811">
    <property type="term" value="C:lipid droplet"/>
    <property type="evidence" value="ECO:0007669"/>
    <property type="project" value="TreeGrafter"/>
</dbReference>
<dbReference type="InterPro" id="IPR036291">
    <property type="entry name" value="NAD(P)-bd_dom_sf"/>
</dbReference>
<dbReference type="PRINTS" id="PR00080">
    <property type="entry name" value="SDRFAMILY"/>
</dbReference>
<evidence type="ECO:0000256" key="1">
    <source>
        <dbReference type="ARBA" id="ARBA00006484"/>
    </source>
</evidence>
<keyword evidence="2" id="KW-0560">Oxidoreductase</keyword>
<sequence>MGPKTVLVTGCSDGGIGAAIALALAKRGHHVFATARTVSKIPASLSELDNVTPLQLDVTSSESVTQAAKVVATSGRALDVLLNNAGTGYAMPVLDIDIARAQRLYDVNVWGPIRTVQAFASLLIASHGRIVNINTVGAVINTPWISAYASSKAAFTNFSETMRLELSPFGVTVVTIMAGAVDSHFHNNDSGFALPSGSRYAPIEEIIAGWADGSSKPKGCPAAQFAESLVDAIVNGKASVVYKGPHAGSIKFVSKYAPQSVSDAVLSYNQGLKELTEKVKKEGNP</sequence>
<evidence type="ECO:0000313" key="5">
    <source>
        <dbReference type="Proteomes" id="UP000297716"/>
    </source>
</evidence>
<dbReference type="GO" id="GO:0005783">
    <property type="term" value="C:endoplasmic reticulum"/>
    <property type="evidence" value="ECO:0007669"/>
    <property type="project" value="TreeGrafter"/>
</dbReference>